<sequence length="69" mass="7886">MLWVYAETIPNKSKNIILPIICKRVIPGTTIHTDEHKTYSILSKIGFLHNSVCQSILFSTKKWCAYSTC</sequence>
<reference evidence="3" key="1">
    <citation type="submission" date="2013-02" db="EMBL/GenBank/DDBJ databases">
        <authorList>
            <consortium name="The Broad Institute Genome Sequencing Platform"/>
            <person name="Cuomo C."/>
            <person name="Becnel J."/>
            <person name="Sanscrainte N."/>
            <person name="Walker B."/>
            <person name="Young S.K."/>
            <person name="Zeng Q."/>
            <person name="Gargeya S."/>
            <person name="Fitzgerald M."/>
            <person name="Haas B."/>
            <person name="Abouelleil A."/>
            <person name="Alvarado L."/>
            <person name="Arachchi H.M."/>
            <person name="Berlin A.M."/>
            <person name="Chapman S.B."/>
            <person name="Dewar J."/>
            <person name="Goldberg J."/>
            <person name="Griggs A."/>
            <person name="Gujja S."/>
            <person name="Hansen M."/>
            <person name="Howarth C."/>
            <person name="Imamovic A."/>
            <person name="Larimer J."/>
            <person name="McCowan C."/>
            <person name="Murphy C."/>
            <person name="Neiman D."/>
            <person name="Pearson M."/>
            <person name="Priest M."/>
            <person name="Roberts A."/>
            <person name="Saif S."/>
            <person name="Shea T."/>
            <person name="Sisk P."/>
            <person name="Sykes S."/>
            <person name="Wortman J."/>
            <person name="Nusbaum C."/>
            <person name="Birren B."/>
        </authorList>
    </citation>
    <scope>NUCLEOTIDE SEQUENCE [LARGE SCALE GENOMIC DNA]</scope>
    <source>
        <strain evidence="3">PRA339</strain>
    </source>
</reference>
<name>A0A059EZC5_9MICR</name>
<dbReference type="InterPro" id="IPR024445">
    <property type="entry name" value="Tnp_ISXO2-like"/>
</dbReference>
<feature type="domain" description="ISXO2-like transposase" evidence="1">
    <location>
        <begin position="3"/>
        <end position="52"/>
    </location>
</feature>
<dbReference type="Pfam" id="PF12762">
    <property type="entry name" value="DDE_Tnp_IS1595"/>
    <property type="match status" value="1"/>
</dbReference>
<dbReference type="OrthoDB" id="10313717at2759"/>
<evidence type="ECO:0000313" key="3">
    <source>
        <dbReference type="Proteomes" id="UP000030655"/>
    </source>
</evidence>
<evidence type="ECO:0000259" key="1">
    <source>
        <dbReference type="Pfam" id="PF12762"/>
    </source>
</evidence>
<keyword evidence="3" id="KW-1185">Reference proteome</keyword>
<accession>A0A059EZC5</accession>
<dbReference type="Proteomes" id="UP000030655">
    <property type="component" value="Unassembled WGS sequence"/>
</dbReference>
<proteinExistence type="predicted"/>
<organism evidence="2 3">
    <name type="scientific">Anncaliia algerae PRA339</name>
    <dbReference type="NCBI Taxonomy" id="1288291"/>
    <lineage>
        <taxon>Eukaryota</taxon>
        <taxon>Fungi</taxon>
        <taxon>Fungi incertae sedis</taxon>
        <taxon>Microsporidia</taxon>
        <taxon>Tubulinosematoidea</taxon>
        <taxon>Tubulinosematidae</taxon>
        <taxon>Anncaliia</taxon>
    </lineage>
</organism>
<evidence type="ECO:0000313" key="2">
    <source>
        <dbReference type="EMBL" id="KCZ80069.1"/>
    </source>
</evidence>
<dbReference type="AlphaFoldDB" id="A0A059EZC5"/>
<dbReference type="VEuPathDB" id="MicrosporidiaDB:H312_02525"/>
<gene>
    <name evidence="2" type="ORF">H312_02525</name>
</gene>
<dbReference type="HOGENOM" id="CLU_2947948_0_0_1"/>
<reference evidence="2 3" key="2">
    <citation type="submission" date="2014-03" db="EMBL/GenBank/DDBJ databases">
        <title>The Genome Sequence of Anncaliia algerae insect isolate PRA339.</title>
        <authorList>
            <consortium name="The Broad Institute Genome Sequencing Platform"/>
            <consortium name="The Broad Institute Genome Sequencing Center for Infectious Disease"/>
            <person name="Cuomo C."/>
            <person name="Becnel J."/>
            <person name="Sanscrainte N."/>
            <person name="Walker B."/>
            <person name="Young S.K."/>
            <person name="Zeng Q."/>
            <person name="Gargeya S."/>
            <person name="Fitzgerald M."/>
            <person name="Haas B."/>
            <person name="Abouelleil A."/>
            <person name="Alvarado L."/>
            <person name="Arachchi H.M."/>
            <person name="Berlin A.M."/>
            <person name="Chapman S.B."/>
            <person name="Dewar J."/>
            <person name="Goldberg J."/>
            <person name="Griggs A."/>
            <person name="Gujja S."/>
            <person name="Hansen M."/>
            <person name="Howarth C."/>
            <person name="Imamovic A."/>
            <person name="Larimer J."/>
            <person name="McCowan C."/>
            <person name="Murphy C."/>
            <person name="Neiman D."/>
            <person name="Pearson M."/>
            <person name="Priest M."/>
            <person name="Roberts A."/>
            <person name="Saif S."/>
            <person name="Shea T."/>
            <person name="Sisk P."/>
            <person name="Sykes S."/>
            <person name="Wortman J."/>
            <person name="Nusbaum C."/>
            <person name="Birren B."/>
        </authorList>
    </citation>
    <scope>NUCLEOTIDE SEQUENCE [LARGE SCALE GENOMIC DNA]</scope>
    <source>
        <strain evidence="2 3">PRA339</strain>
    </source>
</reference>
<dbReference type="EMBL" id="KK365206">
    <property type="protein sequence ID" value="KCZ80069.1"/>
    <property type="molecule type" value="Genomic_DNA"/>
</dbReference>
<protein>
    <recommendedName>
        <fullName evidence="1">ISXO2-like transposase domain-containing protein</fullName>
    </recommendedName>
</protein>